<reference evidence="1" key="1">
    <citation type="journal article" date="2023" name="IScience">
        <title>Live-bearing cockroach genome reveals convergent evolutionary mechanisms linked to viviparity in insects and beyond.</title>
        <authorList>
            <person name="Fouks B."/>
            <person name="Harrison M.C."/>
            <person name="Mikhailova A.A."/>
            <person name="Marchal E."/>
            <person name="English S."/>
            <person name="Carruthers M."/>
            <person name="Jennings E.C."/>
            <person name="Chiamaka E.L."/>
            <person name="Frigard R.A."/>
            <person name="Pippel M."/>
            <person name="Attardo G.M."/>
            <person name="Benoit J.B."/>
            <person name="Bornberg-Bauer E."/>
            <person name="Tobe S.S."/>
        </authorList>
    </citation>
    <scope>NUCLEOTIDE SEQUENCE</scope>
    <source>
        <strain evidence="1">Stay&amp;Tobe</strain>
    </source>
</reference>
<comment type="caution">
    <text evidence="1">The sequence shown here is derived from an EMBL/GenBank/DDBJ whole genome shotgun (WGS) entry which is preliminary data.</text>
</comment>
<feature type="non-terminal residue" evidence="1">
    <location>
        <position position="1"/>
    </location>
</feature>
<evidence type="ECO:0000313" key="1">
    <source>
        <dbReference type="EMBL" id="KAJ9592230.1"/>
    </source>
</evidence>
<reference evidence="1" key="2">
    <citation type="submission" date="2023-05" db="EMBL/GenBank/DDBJ databases">
        <authorList>
            <person name="Fouks B."/>
        </authorList>
    </citation>
    <scope>NUCLEOTIDE SEQUENCE</scope>
    <source>
        <strain evidence="1">Stay&amp;Tobe</strain>
        <tissue evidence="1">Testes</tissue>
    </source>
</reference>
<proteinExistence type="predicted"/>
<evidence type="ECO:0000313" key="2">
    <source>
        <dbReference type="Proteomes" id="UP001233999"/>
    </source>
</evidence>
<dbReference type="Proteomes" id="UP001233999">
    <property type="component" value="Unassembled WGS sequence"/>
</dbReference>
<sequence length="104" mass="12110">LQYVSHNMLKPFERNPSALQPLVSRISHTSIQRSNRRRRFVLCIFSNKSIHAMSDLEDFDHVFEQENRRLILRVADVFLYADENNGSGFIAENSGDWNSLTGKR</sequence>
<gene>
    <name evidence="1" type="ORF">L9F63_001231</name>
</gene>
<protein>
    <submittedName>
        <fullName evidence="1">Uncharacterized protein</fullName>
    </submittedName>
</protein>
<accession>A0AAD8A4Z3</accession>
<organism evidence="1 2">
    <name type="scientific">Diploptera punctata</name>
    <name type="common">Pacific beetle cockroach</name>
    <dbReference type="NCBI Taxonomy" id="6984"/>
    <lineage>
        <taxon>Eukaryota</taxon>
        <taxon>Metazoa</taxon>
        <taxon>Ecdysozoa</taxon>
        <taxon>Arthropoda</taxon>
        <taxon>Hexapoda</taxon>
        <taxon>Insecta</taxon>
        <taxon>Pterygota</taxon>
        <taxon>Neoptera</taxon>
        <taxon>Polyneoptera</taxon>
        <taxon>Dictyoptera</taxon>
        <taxon>Blattodea</taxon>
        <taxon>Blaberoidea</taxon>
        <taxon>Blaberidae</taxon>
        <taxon>Diplopterinae</taxon>
        <taxon>Diploptera</taxon>
    </lineage>
</organism>
<feature type="non-terminal residue" evidence="1">
    <location>
        <position position="104"/>
    </location>
</feature>
<name>A0AAD8A4Z3_DIPPU</name>
<dbReference type="AlphaFoldDB" id="A0AAD8A4Z3"/>
<keyword evidence="2" id="KW-1185">Reference proteome</keyword>
<dbReference type="EMBL" id="JASPKZ010003843">
    <property type="protein sequence ID" value="KAJ9592230.1"/>
    <property type="molecule type" value="Genomic_DNA"/>
</dbReference>